<dbReference type="GO" id="GO:0015141">
    <property type="term" value="F:succinate transmembrane transporter activity"/>
    <property type="evidence" value="ECO:0007669"/>
    <property type="project" value="UniProtKB-ARBA"/>
</dbReference>
<dbReference type="NCBIfam" id="TIGR00785">
    <property type="entry name" value="dass"/>
    <property type="match status" value="1"/>
</dbReference>
<evidence type="ECO:0000313" key="8">
    <source>
        <dbReference type="EMBL" id="ELA09223.1"/>
    </source>
</evidence>
<evidence type="ECO:0000259" key="7">
    <source>
        <dbReference type="Pfam" id="PF03600"/>
    </source>
</evidence>
<keyword evidence="5 6" id="KW-0472">Membrane</keyword>
<feature type="transmembrane region" description="Helical" evidence="6">
    <location>
        <begin position="25"/>
        <end position="43"/>
    </location>
</feature>
<feature type="domain" description="Citrate transporter-like" evidence="7">
    <location>
        <begin position="61"/>
        <end position="408"/>
    </location>
</feature>
<feature type="transmembrane region" description="Helical" evidence="6">
    <location>
        <begin position="267"/>
        <end position="284"/>
    </location>
</feature>
<keyword evidence="9" id="KW-1185">Reference proteome</keyword>
<dbReference type="RefSeq" id="WP_009767043.1">
    <property type="nucleotide sequence ID" value="NZ_ANIN01000001.1"/>
</dbReference>
<dbReference type="PROSITE" id="PS01271">
    <property type="entry name" value="NA_SULFATE"/>
    <property type="match status" value="1"/>
</dbReference>
<evidence type="ECO:0000256" key="3">
    <source>
        <dbReference type="ARBA" id="ARBA00022692"/>
    </source>
</evidence>
<comment type="subcellular location">
    <subcellularLocation>
        <location evidence="1">Membrane</location>
        <topology evidence="1">Multi-pass membrane protein</topology>
    </subcellularLocation>
</comment>
<accession>L2F9S6</accession>
<sequence>MREIKAPDDELVDFTETISKQNKRGLILTMIACLVSFGLFAVLPYDVNVNKGLALLCFIGILWLTEALHITITALLVPILAVFLGFDELDTKKALASFADPIIFVFFGGFALATALHVQQLDKKIALWLISLSKGHFGSAVLMIFGVTAFLSMWISNTATAAMMLPLALGILTQIDKTTDRNTYVFVLLGIAYSASIGGLGTLVGSPPNAIAAKALDLDFAGWMKFGLPMMIVLLPALLGSMYLVLRPNLNRRINLTSQPIPWTMPRIATIVIFVLAAISWIFGKQLGTTFGIKSPDTVIALSAAVAVVGFGLVSWKQVSDSTDWGVLMLFGGGITLSTIMDKSGASLVLGEQIANTFATAPIFVVLLVMSAFIIILTEFTSNTASAALLVPVFATIAVQMGLPVEVLVLIIGIGASCAFMMPVATPPNAIVMGTGDVTQRDMMKVGAVLNAVAIIIVALWAYIFLM</sequence>
<feature type="transmembrane region" description="Helical" evidence="6">
    <location>
        <begin position="98"/>
        <end position="118"/>
    </location>
</feature>
<evidence type="ECO:0000256" key="2">
    <source>
        <dbReference type="ARBA" id="ARBA00022448"/>
    </source>
</evidence>
<name>L2F9S6_9GAMM</name>
<reference evidence="8 9" key="1">
    <citation type="journal article" date="2013" name="Genome Announc.">
        <title>Genome Sequence of Moraxella macacae 0408225, a Novel Bacterial Species Isolated from a Cynomolgus Macaque with Epistaxis.</title>
        <authorList>
            <person name="Ladner J.T."/>
            <person name="Whitehouse C.A."/>
            <person name="Koroleva G.I."/>
            <person name="Palacios G.F."/>
        </authorList>
    </citation>
    <scope>NUCLEOTIDE SEQUENCE [LARGE SCALE GENOMIC DNA]</scope>
    <source>
        <strain evidence="8 9">0408225</strain>
    </source>
</reference>
<keyword evidence="2" id="KW-0813">Transport</keyword>
<comment type="caution">
    <text evidence="8">The sequence shown here is derived from an EMBL/GenBank/DDBJ whole genome shotgun (WGS) entry which is preliminary data.</text>
</comment>
<dbReference type="InterPro" id="IPR031312">
    <property type="entry name" value="Na/sul_symport_CS"/>
</dbReference>
<keyword evidence="4 6" id="KW-1133">Transmembrane helix</keyword>
<feature type="transmembrane region" description="Helical" evidence="6">
    <location>
        <begin position="384"/>
        <end position="401"/>
    </location>
</feature>
<dbReference type="Proteomes" id="UP000023795">
    <property type="component" value="Unassembled WGS sequence"/>
</dbReference>
<dbReference type="InterPro" id="IPR001898">
    <property type="entry name" value="SLC13A/DASS"/>
</dbReference>
<dbReference type="PANTHER" id="PTHR10283:SF82">
    <property type="entry name" value="SOLUTE CARRIER FAMILY 13 MEMBER 2"/>
    <property type="match status" value="1"/>
</dbReference>
<dbReference type="InterPro" id="IPR004680">
    <property type="entry name" value="Cit_transptr-like_dom"/>
</dbReference>
<feature type="transmembrane region" description="Helical" evidence="6">
    <location>
        <begin position="446"/>
        <end position="466"/>
    </location>
</feature>
<feature type="transmembrane region" description="Helical" evidence="6">
    <location>
        <begin position="55"/>
        <end position="86"/>
    </location>
</feature>
<feature type="transmembrane region" description="Helical" evidence="6">
    <location>
        <begin position="353"/>
        <end position="377"/>
    </location>
</feature>
<dbReference type="EMBL" id="ANIN01000001">
    <property type="protein sequence ID" value="ELA09223.1"/>
    <property type="molecule type" value="Genomic_DNA"/>
</dbReference>
<dbReference type="CDD" id="cd01115">
    <property type="entry name" value="SLC13_permease"/>
    <property type="match status" value="1"/>
</dbReference>
<organism evidence="8 9">
    <name type="scientific">Moraxella macacae 0408225</name>
    <dbReference type="NCBI Taxonomy" id="1230338"/>
    <lineage>
        <taxon>Bacteria</taxon>
        <taxon>Pseudomonadati</taxon>
        <taxon>Pseudomonadota</taxon>
        <taxon>Gammaproteobacteria</taxon>
        <taxon>Moraxellales</taxon>
        <taxon>Moraxellaceae</taxon>
        <taxon>Moraxella</taxon>
    </lineage>
</organism>
<feature type="transmembrane region" description="Helical" evidence="6">
    <location>
        <begin position="299"/>
        <end position="316"/>
    </location>
</feature>
<feature type="transmembrane region" description="Helical" evidence="6">
    <location>
        <begin position="184"/>
        <end position="206"/>
    </location>
</feature>
<keyword evidence="3 6" id="KW-0812">Transmembrane</keyword>
<gene>
    <name evidence="8" type="ORF">MOMA_02420</name>
</gene>
<feature type="transmembrane region" description="Helical" evidence="6">
    <location>
        <begin position="407"/>
        <end position="425"/>
    </location>
</feature>
<evidence type="ECO:0000256" key="5">
    <source>
        <dbReference type="ARBA" id="ARBA00023136"/>
    </source>
</evidence>
<feature type="transmembrane region" description="Helical" evidence="6">
    <location>
        <begin position="151"/>
        <end position="172"/>
    </location>
</feature>
<evidence type="ECO:0000256" key="1">
    <source>
        <dbReference type="ARBA" id="ARBA00004141"/>
    </source>
</evidence>
<feature type="transmembrane region" description="Helical" evidence="6">
    <location>
        <begin position="125"/>
        <end position="145"/>
    </location>
</feature>
<evidence type="ECO:0000256" key="6">
    <source>
        <dbReference type="SAM" id="Phobius"/>
    </source>
</evidence>
<dbReference type="PATRIC" id="fig|1230338.3.peg.529"/>
<feature type="transmembrane region" description="Helical" evidence="6">
    <location>
        <begin position="226"/>
        <end position="246"/>
    </location>
</feature>
<evidence type="ECO:0000313" key="9">
    <source>
        <dbReference type="Proteomes" id="UP000023795"/>
    </source>
</evidence>
<evidence type="ECO:0000256" key="4">
    <source>
        <dbReference type="ARBA" id="ARBA00022989"/>
    </source>
</evidence>
<feature type="transmembrane region" description="Helical" evidence="6">
    <location>
        <begin position="323"/>
        <end position="341"/>
    </location>
</feature>
<dbReference type="eggNOG" id="COG0471">
    <property type="taxonomic scope" value="Bacteria"/>
</dbReference>
<dbReference type="Pfam" id="PF03600">
    <property type="entry name" value="CitMHS"/>
    <property type="match status" value="1"/>
</dbReference>
<dbReference type="AlphaFoldDB" id="L2F9S6"/>
<dbReference type="OrthoDB" id="9766267at2"/>
<dbReference type="STRING" id="1230338.MOMA_02420"/>
<dbReference type="GO" id="GO:0005886">
    <property type="term" value="C:plasma membrane"/>
    <property type="evidence" value="ECO:0007669"/>
    <property type="project" value="TreeGrafter"/>
</dbReference>
<protein>
    <submittedName>
        <fullName evidence="8">Anion transporter</fullName>
    </submittedName>
</protein>
<proteinExistence type="predicted"/>
<dbReference type="PANTHER" id="PTHR10283">
    <property type="entry name" value="SOLUTE CARRIER FAMILY 13 MEMBER"/>
    <property type="match status" value="1"/>
</dbReference>